<evidence type="ECO:0000259" key="10">
    <source>
        <dbReference type="Pfam" id="PF12819"/>
    </source>
</evidence>
<comment type="subcellular location">
    <subcellularLocation>
        <location evidence="1">Membrane</location>
        <topology evidence="1">Single-pass membrane protein</topology>
    </subcellularLocation>
</comment>
<feature type="chain" id="PRO_5042182572" evidence="8">
    <location>
        <begin position="34"/>
        <end position="529"/>
    </location>
</feature>
<dbReference type="Pfam" id="PF00560">
    <property type="entry name" value="LRR_1"/>
    <property type="match status" value="2"/>
</dbReference>
<dbReference type="InterPro" id="IPR013210">
    <property type="entry name" value="LRR_N_plant-typ"/>
</dbReference>
<dbReference type="FunFam" id="3.80.10.10:FF:000129">
    <property type="entry name" value="Leucine-rich repeat receptor-like kinase"/>
    <property type="match status" value="1"/>
</dbReference>
<keyword evidence="12" id="KW-1185">Reference proteome</keyword>
<gene>
    <name evidence="11" type="ORF">Nepgr_005674</name>
</gene>
<evidence type="ECO:0000256" key="1">
    <source>
        <dbReference type="ARBA" id="ARBA00004167"/>
    </source>
</evidence>
<sequence>MCFPSFSSNLRTFTMFTHIFLVLLLTISFLIDARPAPRGFLINCGSSENITVRNLKFIADEGLISVGNTTALKMSGVLPVLSTLRLFPDVSARKYCYVLPAVKGTKYLVRTTYYYGGFDGGNQPPIFDQIVDGTKWSVVNTTDDYANGLASYYELVVAAHMNELSVCLARNQHTGKSSPFISALEVMFLGDSVYGGIDFDKYVLHTVARKCFGAAEPISFPDDEFHRFWQPFKDTNPTVTCQSNVTPSDFWNMPPVKALKNAITTSRGKTLQIQWLPVSLPPSNYYISLYFQDNRNPSAYSWRVFNISINGELFYSKLNVTAKGVSVYAIEWPLSGQTRMTLIPEDGIPVGPLINAAEVLQILPLGGMTLTRDVMAMEDLARSLDNAPADWHGDPCLPQQNSWTGVTCSGEKNVARVVTLNLTSMGLTGSLPPSIVNLTAVNNIWLAHNKLSGLIPDISSLKVLETFHLDNNQFEGSIPKSLGELPRIQEIYLQHNNLEGEVPESLRNRPDVDIRLTPRNNLRESKNNG</sequence>
<evidence type="ECO:0000313" key="11">
    <source>
        <dbReference type="EMBL" id="GMH03835.1"/>
    </source>
</evidence>
<dbReference type="GO" id="GO:0016020">
    <property type="term" value="C:membrane"/>
    <property type="evidence" value="ECO:0007669"/>
    <property type="project" value="UniProtKB-SubCell"/>
</dbReference>
<keyword evidence="7" id="KW-0472">Membrane</keyword>
<evidence type="ECO:0000256" key="5">
    <source>
        <dbReference type="ARBA" id="ARBA00022737"/>
    </source>
</evidence>
<comment type="caution">
    <text evidence="11">The sequence shown here is derived from an EMBL/GenBank/DDBJ whole genome shotgun (WGS) entry which is preliminary data.</text>
</comment>
<keyword evidence="2" id="KW-0433">Leucine-rich repeat</keyword>
<keyword evidence="3" id="KW-0812">Transmembrane</keyword>
<feature type="domain" description="Malectin-like" evidence="10">
    <location>
        <begin position="42"/>
        <end position="361"/>
    </location>
</feature>
<dbReference type="Gene3D" id="2.60.120.430">
    <property type="entry name" value="Galactose-binding lectin"/>
    <property type="match status" value="1"/>
</dbReference>
<evidence type="ECO:0000259" key="9">
    <source>
        <dbReference type="Pfam" id="PF08263"/>
    </source>
</evidence>
<dbReference type="InterPro" id="IPR032675">
    <property type="entry name" value="LRR_dom_sf"/>
</dbReference>
<feature type="domain" description="Leucine-rich repeat-containing N-terminal plant-type" evidence="9">
    <location>
        <begin position="378"/>
        <end position="409"/>
    </location>
</feature>
<accession>A0AAD3S3L3</accession>
<evidence type="ECO:0000313" key="12">
    <source>
        <dbReference type="Proteomes" id="UP001279734"/>
    </source>
</evidence>
<evidence type="ECO:0000256" key="2">
    <source>
        <dbReference type="ARBA" id="ARBA00022614"/>
    </source>
</evidence>
<keyword evidence="4 8" id="KW-0732">Signal</keyword>
<protein>
    <submittedName>
        <fullName evidence="11">Uncharacterized protein</fullName>
    </submittedName>
</protein>
<proteinExistence type="predicted"/>
<dbReference type="Proteomes" id="UP001279734">
    <property type="component" value="Unassembled WGS sequence"/>
</dbReference>
<evidence type="ECO:0000256" key="3">
    <source>
        <dbReference type="ARBA" id="ARBA00022692"/>
    </source>
</evidence>
<dbReference type="Pfam" id="PF12819">
    <property type="entry name" value="Malectin_like"/>
    <property type="match status" value="1"/>
</dbReference>
<keyword evidence="6" id="KW-1133">Transmembrane helix</keyword>
<evidence type="ECO:0000256" key="7">
    <source>
        <dbReference type="ARBA" id="ARBA00023136"/>
    </source>
</evidence>
<dbReference type="Gene3D" id="3.80.10.10">
    <property type="entry name" value="Ribonuclease Inhibitor"/>
    <property type="match status" value="1"/>
</dbReference>
<dbReference type="Pfam" id="PF08263">
    <property type="entry name" value="LRRNT_2"/>
    <property type="match status" value="1"/>
</dbReference>
<keyword evidence="5" id="KW-0677">Repeat</keyword>
<evidence type="ECO:0000256" key="8">
    <source>
        <dbReference type="SAM" id="SignalP"/>
    </source>
</evidence>
<evidence type="ECO:0000256" key="6">
    <source>
        <dbReference type="ARBA" id="ARBA00022989"/>
    </source>
</evidence>
<dbReference type="EMBL" id="BSYO01000004">
    <property type="protein sequence ID" value="GMH03835.1"/>
    <property type="molecule type" value="Genomic_DNA"/>
</dbReference>
<dbReference type="InterPro" id="IPR001611">
    <property type="entry name" value="Leu-rich_rpt"/>
</dbReference>
<reference evidence="11" key="1">
    <citation type="submission" date="2023-05" db="EMBL/GenBank/DDBJ databases">
        <title>Nepenthes gracilis genome sequencing.</title>
        <authorList>
            <person name="Fukushima K."/>
        </authorList>
    </citation>
    <scope>NUCLEOTIDE SEQUENCE</scope>
    <source>
        <strain evidence="11">SING2019-196</strain>
    </source>
</reference>
<dbReference type="InterPro" id="IPR024788">
    <property type="entry name" value="Malectin-like_Carb-bd_dom"/>
</dbReference>
<dbReference type="PANTHER" id="PTHR45631:SF45">
    <property type="entry name" value="LEUCINE-RICH REPEAT (LRR) FAMILY PROTEIN"/>
    <property type="match status" value="1"/>
</dbReference>
<dbReference type="AlphaFoldDB" id="A0AAD3S3L3"/>
<name>A0AAD3S3L3_NEPGR</name>
<organism evidence="11 12">
    <name type="scientific">Nepenthes gracilis</name>
    <name type="common">Slender pitcher plant</name>
    <dbReference type="NCBI Taxonomy" id="150966"/>
    <lineage>
        <taxon>Eukaryota</taxon>
        <taxon>Viridiplantae</taxon>
        <taxon>Streptophyta</taxon>
        <taxon>Embryophyta</taxon>
        <taxon>Tracheophyta</taxon>
        <taxon>Spermatophyta</taxon>
        <taxon>Magnoliopsida</taxon>
        <taxon>eudicotyledons</taxon>
        <taxon>Gunneridae</taxon>
        <taxon>Pentapetalae</taxon>
        <taxon>Caryophyllales</taxon>
        <taxon>Nepenthaceae</taxon>
        <taxon>Nepenthes</taxon>
    </lineage>
</organism>
<dbReference type="PANTHER" id="PTHR45631">
    <property type="entry name" value="OS07G0107800 PROTEIN-RELATED"/>
    <property type="match status" value="1"/>
</dbReference>
<evidence type="ECO:0000256" key="4">
    <source>
        <dbReference type="ARBA" id="ARBA00022729"/>
    </source>
</evidence>
<dbReference type="SUPFAM" id="SSF52058">
    <property type="entry name" value="L domain-like"/>
    <property type="match status" value="1"/>
</dbReference>
<feature type="signal peptide" evidence="8">
    <location>
        <begin position="1"/>
        <end position="33"/>
    </location>
</feature>